<name>A0A975ML40_9GAMM</name>
<accession>A0A975ML40</accession>
<dbReference type="PRINTS" id="PR00080">
    <property type="entry name" value="SDRFAMILY"/>
</dbReference>
<dbReference type="InterPro" id="IPR020904">
    <property type="entry name" value="Sc_DH/Rdtase_CS"/>
</dbReference>
<reference evidence="4" key="1">
    <citation type="submission" date="2021-04" db="EMBL/GenBank/DDBJ databases">
        <title>Draft genome sequence data of methanotrophic Methylovulum sp. strain S1L and Methylomonas sp. strain S2AM isolated from boreal lake water columns.</title>
        <authorList>
            <person name="Rissanen A.J."/>
            <person name="Mangayil R."/>
            <person name="Svenning M.M."/>
            <person name="Khanongnuch R."/>
        </authorList>
    </citation>
    <scope>NUCLEOTIDE SEQUENCE</scope>
    <source>
        <strain evidence="4">S2AM</strain>
    </source>
</reference>
<protein>
    <submittedName>
        <fullName evidence="4">SDR family NAD(P)-dependent oxidoreductase</fullName>
    </submittedName>
</protein>
<dbReference type="PROSITE" id="PS00061">
    <property type="entry name" value="ADH_SHORT"/>
    <property type="match status" value="1"/>
</dbReference>
<dbReference type="PRINTS" id="PR00081">
    <property type="entry name" value="GDHRDH"/>
</dbReference>
<evidence type="ECO:0000313" key="5">
    <source>
        <dbReference type="Proteomes" id="UP000676649"/>
    </source>
</evidence>
<dbReference type="KEGG" id="mpad:KEF85_10465"/>
<keyword evidence="2" id="KW-0560">Oxidoreductase</keyword>
<sequence>MKLTGNTILITGGGSGIGRGLAEAFHHRGNKVIITGRRLALLEETVRANPGISYLTLDVTDSAAISQFTVQLLDQYPDVNVLVNNAGIMEPENLLASEVDLNVAENTIATNLLGPIRLSAALLPHLQSKENPAIINVTSGLAFLPLAMTPTYCATKAAIHSYTQSLRYQLRETPVQVIEIAPPYVQTELMGAQQASDPMAMPLHDFISETLELLEENPAIIEVLVDRVKPLRFAEANGGYNEFFIQFNRLIEAAH</sequence>
<evidence type="ECO:0000256" key="1">
    <source>
        <dbReference type="ARBA" id="ARBA00006484"/>
    </source>
</evidence>
<dbReference type="InterPro" id="IPR036291">
    <property type="entry name" value="NAD(P)-bd_dom_sf"/>
</dbReference>
<dbReference type="GO" id="GO:0016491">
    <property type="term" value="F:oxidoreductase activity"/>
    <property type="evidence" value="ECO:0007669"/>
    <property type="project" value="UniProtKB-KW"/>
</dbReference>
<dbReference type="Gene3D" id="3.40.50.720">
    <property type="entry name" value="NAD(P)-binding Rossmann-like Domain"/>
    <property type="match status" value="1"/>
</dbReference>
<dbReference type="GO" id="GO:0016020">
    <property type="term" value="C:membrane"/>
    <property type="evidence" value="ECO:0007669"/>
    <property type="project" value="TreeGrafter"/>
</dbReference>
<dbReference type="EMBL" id="CP073754">
    <property type="protein sequence ID" value="QWF69792.1"/>
    <property type="molecule type" value="Genomic_DNA"/>
</dbReference>
<keyword evidence="5" id="KW-1185">Reference proteome</keyword>
<gene>
    <name evidence="4" type="ORF">KEF85_10465</name>
</gene>
<evidence type="ECO:0000313" key="4">
    <source>
        <dbReference type="EMBL" id="QWF69792.1"/>
    </source>
</evidence>
<dbReference type="RefSeq" id="WP_215580262.1">
    <property type="nucleotide sequence ID" value="NZ_CP073754.1"/>
</dbReference>
<dbReference type="PANTHER" id="PTHR44196:SF1">
    <property type="entry name" value="DEHYDROGENASE_REDUCTASE SDR FAMILY MEMBER 7B"/>
    <property type="match status" value="1"/>
</dbReference>
<evidence type="ECO:0000256" key="3">
    <source>
        <dbReference type="RuleBase" id="RU000363"/>
    </source>
</evidence>
<dbReference type="InterPro" id="IPR002347">
    <property type="entry name" value="SDR_fam"/>
</dbReference>
<dbReference type="SUPFAM" id="SSF51735">
    <property type="entry name" value="NAD(P)-binding Rossmann-fold domains"/>
    <property type="match status" value="1"/>
</dbReference>
<dbReference type="Pfam" id="PF00106">
    <property type="entry name" value="adh_short"/>
    <property type="match status" value="1"/>
</dbReference>
<proteinExistence type="inferred from homology"/>
<dbReference type="PANTHER" id="PTHR44196">
    <property type="entry name" value="DEHYDROGENASE/REDUCTASE SDR FAMILY MEMBER 7B"/>
    <property type="match status" value="1"/>
</dbReference>
<dbReference type="AlphaFoldDB" id="A0A975ML40"/>
<organism evidence="4 5">
    <name type="scientific">Methylomonas paludis</name>
    <dbReference type="NCBI Taxonomy" id="1173101"/>
    <lineage>
        <taxon>Bacteria</taxon>
        <taxon>Pseudomonadati</taxon>
        <taxon>Pseudomonadota</taxon>
        <taxon>Gammaproteobacteria</taxon>
        <taxon>Methylococcales</taxon>
        <taxon>Methylococcaceae</taxon>
        <taxon>Methylomonas</taxon>
    </lineage>
</organism>
<comment type="similarity">
    <text evidence="1 3">Belongs to the short-chain dehydrogenases/reductases (SDR) family.</text>
</comment>
<dbReference type="Proteomes" id="UP000676649">
    <property type="component" value="Chromosome"/>
</dbReference>
<evidence type="ECO:0000256" key="2">
    <source>
        <dbReference type="ARBA" id="ARBA00023002"/>
    </source>
</evidence>